<dbReference type="PANTHER" id="PTHR30181">
    <property type="entry name" value="MANNITOL PERMEASE IIC COMPONENT"/>
    <property type="match status" value="1"/>
</dbReference>
<dbReference type="Proteomes" id="UP001501343">
    <property type="component" value="Unassembled WGS sequence"/>
</dbReference>
<evidence type="ECO:0000256" key="9">
    <source>
        <dbReference type="ARBA" id="ARBA00029908"/>
    </source>
</evidence>
<dbReference type="InterPro" id="IPR016152">
    <property type="entry name" value="PTrfase/Anion_transptr"/>
</dbReference>
<dbReference type="CDD" id="cd00211">
    <property type="entry name" value="PTS_IIA_fru"/>
    <property type="match status" value="1"/>
</dbReference>
<dbReference type="Gene3D" id="3.40.930.10">
    <property type="entry name" value="Mannitol-specific EII, Chain A"/>
    <property type="match status" value="1"/>
</dbReference>
<dbReference type="PROSITE" id="PS51094">
    <property type="entry name" value="PTS_EIIA_TYPE_2"/>
    <property type="match status" value="1"/>
</dbReference>
<evidence type="ECO:0000256" key="3">
    <source>
        <dbReference type="ARBA" id="ARBA00022448"/>
    </source>
</evidence>
<evidence type="ECO:0000256" key="5">
    <source>
        <dbReference type="ARBA" id="ARBA00022597"/>
    </source>
</evidence>
<keyword evidence="4" id="KW-0597">Phosphoprotein</keyword>
<evidence type="ECO:0000256" key="6">
    <source>
        <dbReference type="ARBA" id="ARBA00022679"/>
    </source>
</evidence>
<keyword evidence="3" id="KW-0813">Transport</keyword>
<evidence type="ECO:0000256" key="7">
    <source>
        <dbReference type="ARBA" id="ARBA00022683"/>
    </source>
</evidence>
<evidence type="ECO:0000256" key="8">
    <source>
        <dbReference type="ARBA" id="ARBA00022777"/>
    </source>
</evidence>
<comment type="function">
    <text evidence="1">The phosphoenolpyruvate-dependent sugar phosphotransferase system (sugar PTS), a major carbohydrate active transport system, catalyzes the phosphorylation of incoming sugar substrates concomitantly with their translocation across the cell membrane. The enzyme II CmtAB PTS system is involved in D-mannitol transport.</text>
</comment>
<dbReference type="EMBL" id="BAAAOF010000003">
    <property type="protein sequence ID" value="GAA1927024.1"/>
    <property type="molecule type" value="Genomic_DNA"/>
</dbReference>
<sequence>MIMAREVLSIGQVRIHSGSATREEAMKEAADILESAGAVTNAYFDAMQQREQTVSTYMGNELAIPHGTNETKHTILDSALSVVRYDGGVDWGGEPVTFVVGIAGKGDEHLEILSQIAILFSDEDEVAKLKAASTPEELYGLVAATGV</sequence>
<evidence type="ECO:0000313" key="13">
    <source>
        <dbReference type="EMBL" id="GAA1927024.1"/>
    </source>
</evidence>
<dbReference type="InterPro" id="IPR050893">
    <property type="entry name" value="Sugar_PTS"/>
</dbReference>
<evidence type="ECO:0000259" key="12">
    <source>
        <dbReference type="PROSITE" id="PS51094"/>
    </source>
</evidence>
<accession>A0ABN2PQB7</accession>
<evidence type="ECO:0000256" key="1">
    <source>
        <dbReference type="ARBA" id="ARBA00002434"/>
    </source>
</evidence>
<evidence type="ECO:0000256" key="11">
    <source>
        <dbReference type="ARBA" id="ARBA00030962"/>
    </source>
</evidence>
<comment type="caution">
    <text evidence="13">The sequence shown here is derived from an EMBL/GenBank/DDBJ whole genome shotgun (WGS) entry which is preliminary data.</text>
</comment>
<keyword evidence="6" id="KW-0808">Transferase</keyword>
<keyword evidence="8" id="KW-0418">Kinase</keyword>
<gene>
    <name evidence="13" type="ORF">GCM10009775_18970</name>
</gene>
<dbReference type="Pfam" id="PF00359">
    <property type="entry name" value="PTS_EIIA_2"/>
    <property type="match status" value="1"/>
</dbReference>
<dbReference type="PROSITE" id="PS00372">
    <property type="entry name" value="PTS_EIIA_TYPE_2_HIS"/>
    <property type="match status" value="1"/>
</dbReference>
<dbReference type="PANTHER" id="PTHR30181:SF2">
    <property type="entry name" value="PTS SYSTEM MANNITOL-SPECIFIC EIICBA COMPONENT"/>
    <property type="match status" value="1"/>
</dbReference>
<organism evidence="13 14">
    <name type="scientific">Microbacterium aoyamense</name>
    <dbReference type="NCBI Taxonomy" id="344166"/>
    <lineage>
        <taxon>Bacteria</taxon>
        <taxon>Bacillati</taxon>
        <taxon>Actinomycetota</taxon>
        <taxon>Actinomycetes</taxon>
        <taxon>Micrococcales</taxon>
        <taxon>Microbacteriaceae</taxon>
        <taxon>Microbacterium</taxon>
    </lineage>
</organism>
<dbReference type="InterPro" id="IPR002178">
    <property type="entry name" value="PTS_EIIA_type-2_dom"/>
</dbReference>
<evidence type="ECO:0000256" key="4">
    <source>
        <dbReference type="ARBA" id="ARBA00022553"/>
    </source>
</evidence>
<feature type="domain" description="PTS EIIA type-2" evidence="12">
    <location>
        <begin position="6"/>
        <end position="145"/>
    </location>
</feature>
<dbReference type="SUPFAM" id="SSF55804">
    <property type="entry name" value="Phoshotransferase/anion transport protein"/>
    <property type="match status" value="1"/>
</dbReference>
<protein>
    <recommendedName>
        <fullName evidence="2">Mannitol-specific phosphotransferase enzyme IIA component</fullName>
    </recommendedName>
    <alternativeName>
        <fullName evidence="10">EIIA</fullName>
    </alternativeName>
    <alternativeName>
        <fullName evidence="11">EIII</fullName>
    </alternativeName>
    <alternativeName>
        <fullName evidence="9">PTS system mannitol-specific EIIA component</fullName>
    </alternativeName>
</protein>
<evidence type="ECO:0000256" key="10">
    <source>
        <dbReference type="ARBA" id="ARBA00030956"/>
    </source>
</evidence>
<keyword evidence="5" id="KW-0762">Sugar transport</keyword>
<evidence type="ECO:0000256" key="2">
    <source>
        <dbReference type="ARBA" id="ARBA00014783"/>
    </source>
</evidence>
<keyword evidence="7" id="KW-0598">Phosphotransferase system</keyword>
<evidence type="ECO:0000313" key="14">
    <source>
        <dbReference type="Proteomes" id="UP001501343"/>
    </source>
</evidence>
<reference evidence="13 14" key="1">
    <citation type="journal article" date="2019" name="Int. J. Syst. Evol. Microbiol.">
        <title>The Global Catalogue of Microorganisms (GCM) 10K type strain sequencing project: providing services to taxonomists for standard genome sequencing and annotation.</title>
        <authorList>
            <consortium name="The Broad Institute Genomics Platform"/>
            <consortium name="The Broad Institute Genome Sequencing Center for Infectious Disease"/>
            <person name="Wu L."/>
            <person name="Ma J."/>
        </authorList>
    </citation>
    <scope>NUCLEOTIDE SEQUENCE [LARGE SCALE GENOMIC DNA]</scope>
    <source>
        <strain evidence="13 14">JCM 14900</strain>
    </source>
</reference>
<proteinExistence type="predicted"/>
<name>A0ABN2PQB7_9MICO</name>
<keyword evidence="14" id="KW-1185">Reference proteome</keyword>